<organism evidence="3">
    <name type="scientific">freshwater metagenome</name>
    <dbReference type="NCBI Taxonomy" id="449393"/>
    <lineage>
        <taxon>unclassified sequences</taxon>
        <taxon>metagenomes</taxon>
        <taxon>ecological metagenomes</taxon>
    </lineage>
</organism>
<dbReference type="AlphaFoldDB" id="A0A6J6E7K7"/>
<dbReference type="EMBL" id="CAEZTK010000013">
    <property type="protein sequence ID" value="CAB4563004.1"/>
    <property type="molecule type" value="Genomic_DNA"/>
</dbReference>
<evidence type="ECO:0000313" key="3">
    <source>
        <dbReference type="EMBL" id="CAB4571255.1"/>
    </source>
</evidence>
<feature type="compositionally biased region" description="Basic residues" evidence="1">
    <location>
        <begin position="1"/>
        <end position="12"/>
    </location>
</feature>
<feature type="region of interest" description="Disordered" evidence="1">
    <location>
        <begin position="86"/>
        <end position="105"/>
    </location>
</feature>
<sequence>MSPRRNYPKKREKPVEPREINIASTGESREDHKDGTYIVRRLTGSGSTKPYRCPGCDQLIPLATPHIVAWLEYDEDGRRHWHNTCWSKKDNRRPNTERTRNAPKF</sequence>
<gene>
    <name evidence="2" type="ORF">UFOPK1643_00306</name>
    <name evidence="3" type="ORF">UFOPK1689_00684</name>
</gene>
<feature type="compositionally biased region" description="Basic and acidic residues" evidence="1">
    <location>
        <begin position="87"/>
        <end position="105"/>
    </location>
</feature>
<evidence type="ECO:0000256" key="1">
    <source>
        <dbReference type="SAM" id="MobiDB-lite"/>
    </source>
</evidence>
<feature type="region of interest" description="Disordered" evidence="1">
    <location>
        <begin position="1"/>
        <end position="35"/>
    </location>
</feature>
<reference evidence="3" key="1">
    <citation type="submission" date="2020-05" db="EMBL/GenBank/DDBJ databases">
        <authorList>
            <person name="Chiriac C."/>
            <person name="Salcher M."/>
            <person name="Ghai R."/>
            <person name="Kavagutti S V."/>
        </authorList>
    </citation>
    <scope>NUCLEOTIDE SEQUENCE</scope>
</reference>
<accession>A0A6J6E7K7</accession>
<dbReference type="EMBL" id="CAEZTN010000017">
    <property type="protein sequence ID" value="CAB4571255.1"/>
    <property type="molecule type" value="Genomic_DNA"/>
</dbReference>
<protein>
    <submittedName>
        <fullName evidence="3">Unannotated protein</fullName>
    </submittedName>
</protein>
<name>A0A6J6E7K7_9ZZZZ</name>
<proteinExistence type="predicted"/>
<evidence type="ECO:0000313" key="2">
    <source>
        <dbReference type="EMBL" id="CAB4563004.1"/>
    </source>
</evidence>